<reference evidence="1" key="1">
    <citation type="submission" date="2022-04" db="EMBL/GenBank/DDBJ databases">
        <title>Genome of the entomopathogenic fungus Entomophthora muscae.</title>
        <authorList>
            <person name="Elya C."/>
            <person name="Lovett B.R."/>
            <person name="Lee E."/>
            <person name="Macias A.M."/>
            <person name="Hajek A.E."/>
            <person name="De Bivort B.L."/>
            <person name="Kasson M.T."/>
            <person name="De Fine Licht H.H."/>
            <person name="Stajich J.E."/>
        </authorList>
    </citation>
    <scope>NUCLEOTIDE SEQUENCE</scope>
    <source>
        <strain evidence="1">Berkeley</strain>
    </source>
</reference>
<comment type="caution">
    <text evidence="1">The sequence shown here is derived from an EMBL/GenBank/DDBJ whole genome shotgun (WGS) entry which is preliminary data.</text>
</comment>
<organism evidence="1 2">
    <name type="scientific">Entomophthora muscae</name>
    <dbReference type="NCBI Taxonomy" id="34485"/>
    <lineage>
        <taxon>Eukaryota</taxon>
        <taxon>Fungi</taxon>
        <taxon>Fungi incertae sedis</taxon>
        <taxon>Zoopagomycota</taxon>
        <taxon>Entomophthoromycotina</taxon>
        <taxon>Entomophthoromycetes</taxon>
        <taxon>Entomophthorales</taxon>
        <taxon>Entomophthoraceae</taxon>
        <taxon>Entomophthora</taxon>
    </lineage>
</organism>
<evidence type="ECO:0000313" key="2">
    <source>
        <dbReference type="Proteomes" id="UP001165960"/>
    </source>
</evidence>
<sequence>MFYTKLCSSRLSRQSFLFPLIGRKAAVLTPFCSSVFLNAESKLFSSAKKAPKNCPYKTLRLNPGVSFQEIKGSYRKLCFELHPDRSAVVGSGKDISKEEEANSKRRADNLVEVIHAFQYLRELQKKGTLGKFGAANSSSRQSSTTFYPGYYPKKQSNEEFSGSGDFRHHSSLFGDHQHQSINQSRAVLFIISVVFVGLGIHYARFVYYYGSVAAVQEENFRLAAETYVKVRELAYELGFKERIELFLKQYKEQSKKKQQPEDP</sequence>
<proteinExistence type="predicted"/>
<name>A0ACC2UD01_9FUNG</name>
<dbReference type="EMBL" id="QTSX02000817">
    <property type="protein sequence ID" value="KAJ9084674.1"/>
    <property type="molecule type" value="Genomic_DNA"/>
</dbReference>
<keyword evidence="2" id="KW-1185">Reference proteome</keyword>
<dbReference type="Proteomes" id="UP001165960">
    <property type="component" value="Unassembled WGS sequence"/>
</dbReference>
<evidence type="ECO:0000313" key="1">
    <source>
        <dbReference type="EMBL" id="KAJ9084674.1"/>
    </source>
</evidence>
<protein>
    <submittedName>
        <fullName evidence="1">Uncharacterized protein</fullName>
    </submittedName>
</protein>
<accession>A0ACC2UD01</accession>
<gene>
    <name evidence="1" type="ORF">DSO57_1021823</name>
</gene>